<dbReference type="GeneID" id="94424461"/>
<feature type="compositionally biased region" description="Low complexity" evidence="1">
    <location>
        <begin position="266"/>
        <end position="289"/>
    </location>
</feature>
<feature type="region of interest" description="Disordered" evidence="1">
    <location>
        <begin position="83"/>
        <end position="129"/>
    </location>
</feature>
<dbReference type="EMBL" id="MIGC01000421">
    <property type="protein sequence ID" value="PHJ25097.1"/>
    <property type="molecule type" value="Genomic_DNA"/>
</dbReference>
<sequence length="451" mass="46998">MKNKKGLTTEEHMTRVEADPNALQTHSLDNLDPSKPVVVTAIEVTDDGEPKVFASTDPLTVEKLQTQTTLQLKTADKKSKTLAKAGLVRLNPMASKQKPTVKQPKGKKDPKEDGVQAKPSLAESEAARRKKMRELRGLLKAHKGWRFPGGLLGRKKASGDHMHDTFLTDAVKKAVDELASAGLWDPSGMDYSVVDLLEEDDDEEPGSKAPVVQLKNRGETRKGFESPPSTKAKSPTSAKAKGRPDQGEDLSENESVKGKGGPPSKPSSEAPPSDAKKPPAASKLASAFAKKGDQAKKVSTDEASKAKPKEPPKKRPTKKDAPGPAKKDAPGPAKKDAPGPAKKDAPGPAKKDAPGPVKKDAPGPVKKDAPGPVKKDAPGPAKKDAPGPAKKEGAESAKKNAAGPTEKAGKSQGGKAPDTAKAKGEAKAAAASPKKSAAFPPPKKGAAKAKA</sequence>
<dbReference type="VEuPathDB" id="ToxoDB:CSUI_001044"/>
<dbReference type="Proteomes" id="UP000221165">
    <property type="component" value="Unassembled WGS sequence"/>
</dbReference>
<keyword evidence="3" id="KW-1185">Reference proteome</keyword>
<evidence type="ECO:0000313" key="2">
    <source>
        <dbReference type="EMBL" id="PHJ25097.1"/>
    </source>
</evidence>
<feature type="compositionally biased region" description="Low complexity" evidence="1">
    <location>
        <begin position="226"/>
        <end position="239"/>
    </location>
</feature>
<protein>
    <submittedName>
        <fullName evidence="2">Neurofilament triplet protein m</fullName>
    </submittedName>
</protein>
<dbReference type="AlphaFoldDB" id="A0A2C6LA42"/>
<reference evidence="2 3" key="1">
    <citation type="journal article" date="2017" name="Int. J. Parasitol.">
        <title>The genome of the protozoan parasite Cystoisospora suis and a reverse vaccinology approach to identify vaccine candidates.</title>
        <authorList>
            <person name="Palmieri N."/>
            <person name="Shrestha A."/>
            <person name="Ruttkowski B."/>
            <person name="Beck T."/>
            <person name="Vogl C."/>
            <person name="Tomley F."/>
            <person name="Blake D.P."/>
            <person name="Joachim A."/>
        </authorList>
    </citation>
    <scope>NUCLEOTIDE SEQUENCE [LARGE SCALE GENOMIC DNA]</scope>
    <source>
        <strain evidence="2 3">Wien I</strain>
    </source>
</reference>
<comment type="caution">
    <text evidence="2">The sequence shown here is derived from an EMBL/GenBank/DDBJ whole genome shotgun (WGS) entry which is preliminary data.</text>
</comment>
<feature type="compositionally biased region" description="Basic and acidic residues" evidence="1">
    <location>
        <begin position="7"/>
        <end position="18"/>
    </location>
</feature>
<feature type="region of interest" description="Disordered" evidence="1">
    <location>
        <begin position="194"/>
        <end position="451"/>
    </location>
</feature>
<name>A0A2C6LA42_9APIC</name>
<feature type="compositionally biased region" description="Low complexity" evidence="1">
    <location>
        <begin position="427"/>
        <end position="438"/>
    </location>
</feature>
<accession>A0A2C6LA42</accession>
<organism evidence="2 3">
    <name type="scientific">Cystoisospora suis</name>
    <dbReference type="NCBI Taxonomy" id="483139"/>
    <lineage>
        <taxon>Eukaryota</taxon>
        <taxon>Sar</taxon>
        <taxon>Alveolata</taxon>
        <taxon>Apicomplexa</taxon>
        <taxon>Conoidasida</taxon>
        <taxon>Coccidia</taxon>
        <taxon>Eucoccidiorida</taxon>
        <taxon>Eimeriorina</taxon>
        <taxon>Sarcocystidae</taxon>
        <taxon>Cystoisospora</taxon>
    </lineage>
</organism>
<proteinExistence type="predicted"/>
<feature type="compositionally biased region" description="Basic and acidic residues" evidence="1">
    <location>
        <begin position="290"/>
        <end position="398"/>
    </location>
</feature>
<gene>
    <name evidence="2" type="ORF">CSUI_001044</name>
</gene>
<evidence type="ECO:0000256" key="1">
    <source>
        <dbReference type="SAM" id="MobiDB-lite"/>
    </source>
</evidence>
<feature type="region of interest" description="Disordered" evidence="1">
    <location>
        <begin position="1"/>
        <end position="32"/>
    </location>
</feature>
<feature type="compositionally biased region" description="Basic and acidic residues" evidence="1">
    <location>
        <begin position="106"/>
        <end position="115"/>
    </location>
</feature>
<dbReference type="RefSeq" id="XP_067926769.1">
    <property type="nucleotide sequence ID" value="XM_068061250.1"/>
</dbReference>
<evidence type="ECO:0000313" key="3">
    <source>
        <dbReference type="Proteomes" id="UP000221165"/>
    </source>
</evidence>